<organism evidence="3 4">
    <name type="scientific">Microbotryum silenes-dioicae</name>
    <dbReference type="NCBI Taxonomy" id="796604"/>
    <lineage>
        <taxon>Eukaryota</taxon>
        <taxon>Fungi</taxon>
        <taxon>Dikarya</taxon>
        <taxon>Basidiomycota</taxon>
        <taxon>Pucciniomycotina</taxon>
        <taxon>Microbotryomycetes</taxon>
        <taxon>Microbotryales</taxon>
        <taxon>Microbotryaceae</taxon>
        <taxon>Microbotryum</taxon>
    </lineage>
</organism>
<feature type="domain" description="Atos-like conserved" evidence="2">
    <location>
        <begin position="341"/>
        <end position="408"/>
    </location>
</feature>
<dbReference type="EMBL" id="FQNC01000048">
    <property type="protein sequence ID" value="SGY79099.1"/>
    <property type="molecule type" value="Genomic_DNA"/>
</dbReference>
<proteinExistence type="predicted"/>
<evidence type="ECO:0000313" key="3">
    <source>
        <dbReference type="EMBL" id="SGY79099.1"/>
    </source>
</evidence>
<evidence type="ECO:0000259" key="2">
    <source>
        <dbReference type="SMART" id="SM01177"/>
    </source>
</evidence>
<keyword evidence="4" id="KW-1185">Reference proteome</keyword>
<dbReference type="SMART" id="SM01177">
    <property type="entry name" value="DUF4210"/>
    <property type="match status" value="1"/>
</dbReference>
<feature type="compositionally biased region" description="Low complexity" evidence="1">
    <location>
        <begin position="285"/>
        <end position="306"/>
    </location>
</feature>
<sequence>MIFERSSVFCRELLFVSPRKRHRTGCSSWSSSQVRIQGGSSRCFSKLSTLPIPFTGPDPPASADHRKIVRRSAESRPAPMSWGGGKNTRQHAGDSSREPNTSAGDSSPMRHHESEAVHDSDRAANVVSEPIAIVPSPTSHHAPLQEMHTSFESVLSLETPPNDVIASSSSSSLLEIYGREGSIVDGPLRDLRPPFAVPLSSSRSSGGTDEFVLFPTSDPTLLRPSPSFSPSSPTSSIHPPFARQVVSAPQVIVGSPRSPLANSFYAAGPEARRKSSAQYPPPRTAAASVNASSSSSTSSLLPSPQSSRRRRSSASAHSASFGASSAMSWTMPPAVVPHGSFVGSFEQSLLTGRLSALPSLPLPFLASIGVLGGNDAPSRLRCPPHLNIPFEAFFYSGPDGAKGSSPYVGTIDLEAYYCSLLHADRSPRDEPISAAADGPSTSKPSLPRFPGYRVPVRGQVQLIVKNPNSTAIKLFLIPYDLSGLDRLRQGGKTFVRQKSYAFEASDASTKGRLRYAIHLQFCSPPTAASSSSASGSKSSDPHYYLHGNVRIVFASRALDLSEKLRVVAEGPHGEGDLTLLDFAPYAGPGVEWEMARTKAKQREKIRNAAAARARAASEPAGPTPPTTGLGVPIDADGNRPIDLVEDHDGIYGSPTLMPPIVDDPDGMAFDLAQSRTATPLTELAFFAPHPIAVSPPSTSPFGFNNKAIPSRGPLVKSNLSISFVRAASPAPGSEIGRPPSGLSSSRPASRNAHWDRGDV</sequence>
<protein>
    <submittedName>
        <fullName evidence="3">BQ5605_C008g05040 protein</fullName>
    </submittedName>
</protein>
<dbReference type="PANTHER" id="PTHR13199:SF11">
    <property type="entry name" value="PROTEIN ATOSSA"/>
    <property type="match status" value="1"/>
</dbReference>
<dbReference type="Pfam" id="PF13915">
    <property type="entry name" value="DUF4210"/>
    <property type="match status" value="1"/>
</dbReference>
<accession>A0A2X0MG41</accession>
<reference evidence="3 4" key="1">
    <citation type="submission" date="2016-11" db="EMBL/GenBank/DDBJ databases">
        <authorList>
            <person name="Jaros S."/>
            <person name="Januszkiewicz K."/>
            <person name="Wedrychowicz H."/>
        </authorList>
    </citation>
    <scope>NUCLEOTIDE SEQUENCE [LARGE SCALE GENOMIC DNA]</scope>
</reference>
<feature type="compositionally biased region" description="Basic and acidic residues" evidence="1">
    <location>
        <begin position="108"/>
        <end position="122"/>
    </location>
</feature>
<dbReference type="Pfam" id="PF13889">
    <property type="entry name" value="Chromosome_seg"/>
    <property type="match status" value="1"/>
</dbReference>
<feature type="region of interest" description="Disordered" evidence="1">
    <location>
        <begin position="429"/>
        <end position="448"/>
    </location>
</feature>
<dbReference type="Proteomes" id="UP000249464">
    <property type="component" value="Unassembled WGS sequence"/>
</dbReference>
<dbReference type="InterPro" id="IPR025261">
    <property type="entry name" value="Atos-like_cons_dom"/>
</dbReference>
<dbReference type="InterPro" id="IPR051506">
    <property type="entry name" value="ATOS_Transcription_Regulators"/>
</dbReference>
<feature type="region of interest" description="Disordered" evidence="1">
    <location>
        <begin position="728"/>
        <end position="759"/>
    </location>
</feature>
<gene>
    <name evidence="3" type="primary">BQ5605_C008g05040</name>
    <name evidence="3" type="ORF">BQ5605_C008G05040</name>
</gene>
<feature type="region of interest" description="Disordered" evidence="1">
    <location>
        <begin position="613"/>
        <end position="634"/>
    </location>
</feature>
<feature type="region of interest" description="Disordered" evidence="1">
    <location>
        <begin position="272"/>
        <end position="317"/>
    </location>
</feature>
<feature type="region of interest" description="Disordered" evidence="1">
    <location>
        <begin position="73"/>
        <end position="122"/>
    </location>
</feature>
<feature type="compositionally biased region" description="Low complexity" evidence="1">
    <location>
        <begin position="613"/>
        <end position="632"/>
    </location>
</feature>
<dbReference type="InterPro" id="IPR033473">
    <property type="entry name" value="Atos-like_C"/>
</dbReference>
<evidence type="ECO:0000256" key="1">
    <source>
        <dbReference type="SAM" id="MobiDB-lite"/>
    </source>
</evidence>
<feature type="compositionally biased region" description="Low complexity" evidence="1">
    <location>
        <begin position="737"/>
        <end position="750"/>
    </location>
</feature>
<name>A0A2X0MG41_9BASI</name>
<dbReference type="STRING" id="796604.A0A2X0MG41"/>
<dbReference type="AlphaFoldDB" id="A0A2X0MG41"/>
<evidence type="ECO:0000313" key="4">
    <source>
        <dbReference type="Proteomes" id="UP000249464"/>
    </source>
</evidence>
<dbReference type="PANTHER" id="PTHR13199">
    <property type="entry name" value="GH03947P"/>
    <property type="match status" value="1"/>
</dbReference>